<evidence type="ECO:0000256" key="5">
    <source>
        <dbReference type="ARBA" id="ARBA00022989"/>
    </source>
</evidence>
<dbReference type="InterPro" id="IPR005074">
    <property type="entry name" value="Peptidase_C39"/>
</dbReference>
<dbReference type="RefSeq" id="WP_233353962.1">
    <property type="nucleotide sequence ID" value="NZ_BMZH01000002.1"/>
</dbReference>
<protein>
    <submittedName>
        <fullName evidence="11">ABC transporter</fullName>
    </submittedName>
</protein>
<feature type="domain" description="Peptidase C39" evidence="10">
    <location>
        <begin position="14"/>
        <end position="133"/>
    </location>
</feature>
<dbReference type="AlphaFoldDB" id="A0A8J3CQE3"/>
<dbReference type="Pfam" id="PF00664">
    <property type="entry name" value="ABC_membrane"/>
    <property type="match status" value="1"/>
</dbReference>
<keyword evidence="4" id="KW-0067">ATP-binding</keyword>
<dbReference type="GO" id="GO:0005524">
    <property type="term" value="F:ATP binding"/>
    <property type="evidence" value="ECO:0007669"/>
    <property type="project" value="UniProtKB-KW"/>
</dbReference>
<evidence type="ECO:0000256" key="6">
    <source>
        <dbReference type="ARBA" id="ARBA00023136"/>
    </source>
</evidence>
<comment type="subcellular location">
    <subcellularLocation>
        <location evidence="1">Cell membrane</location>
        <topology evidence="1">Multi-pass membrane protein</topology>
    </subcellularLocation>
</comment>
<dbReference type="PROSITE" id="PS00211">
    <property type="entry name" value="ABC_TRANSPORTER_1"/>
    <property type="match status" value="1"/>
</dbReference>
<dbReference type="SUPFAM" id="SSF90123">
    <property type="entry name" value="ABC transporter transmembrane region"/>
    <property type="match status" value="1"/>
</dbReference>
<evidence type="ECO:0000256" key="4">
    <source>
        <dbReference type="ARBA" id="ARBA00022840"/>
    </source>
</evidence>
<evidence type="ECO:0000259" key="8">
    <source>
        <dbReference type="PROSITE" id="PS50893"/>
    </source>
</evidence>
<evidence type="ECO:0000256" key="1">
    <source>
        <dbReference type="ARBA" id="ARBA00004651"/>
    </source>
</evidence>
<evidence type="ECO:0000256" key="3">
    <source>
        <dbReference type="ARBA" id="ARBA00022741"/>
    </source>
</evidence>
<reference evidence="11" key="1">
    <citation type="journal article" date="2014" name="Int. J. Syst. Evol. Microbiol.">
        <title>Complete genome sequence of Corynebacterium casei LMG S-19264T (=DSM 44701T), isolated from a smear-ripened cheese.</title>
        <authorList>
            <consortium name="US DOE Joint Genome Institute (JGI-PGF)"/>
            <person name="Walter F."/>
            <person name="Albersmeier A."/>
            <person name="Kalinowski J."/>
            <person name="Ruckert C."/>
        </authorList>
    </citation>
    <scope>NUCLEOTIDE SEQUENCE</scope>
    <source>
        <strain evidence="11">KCTC 32513</strain>
    </source>
</reference>
<feature type="transmembrane region" description="Helical" evidence="7">
    <location>
        <begin position="279"/>
        <end position="301"/>
    </location>
</feature>
<dbReference type="GO" id="GO:0016887">
    <property type="term" value="F:ATP hydrolysis activity"/>
    <property type="evidence" value="ECO:0007669"/>
    <property type="project" value="InterPro"/>
</dbReference>
<dbReference type="InterPro" id="IPR036640">
    <property type="entry name" value="ABC1_TM_sf"/>
</dbReference>
<sequence>MISRFTSKTPVILQTEMTECGLACLAMVSRFHGHDVDLNSLREKYLLSMRGTSLKQIIKISGELSLSPRALKVDLDQLHKLALPAILHWDLNHFVVLTRVRNDHIEIIDPGIGRRTLKLSKVSDHFTGIALELTPAADFQPVTDRIRPKLSDLWSSLVGAKRAVAQTLALSVALLATLLLAPFFFQLIVDAVLPSPGQPGGDRGLLIALAVGFGGLAVLRAVVEAARGYTIITFGAQLSRQMVGNIFRHLIRLPARYFERRHVGDIISRMNSTQPIQEALSHSVVSVLIDGIMAVLMLVIMFMFSPLLALIVVATTALLVLATLLIYPRLRATQEEAIYARALENSHVIESIRASTTVKLFGREAEREASWANLFTDFVNADVGHQRWNVAQTFVQTLIIGLQVVGVVVAAAWGMTQPGSTFTVGMLVAFLIYRQYFSDAVVQLVTKGNEFRLLSLHLDRLADIVHARTETDQAGYEPLGDVKGRITLDAVTFAYSSEDPNVVTDFTLDVSAGEMVTLTGPSGGGKTTLMKLMLGLYAPIDGHVKIDGRDLSTIDPSAWRNRVGVVMQDDRLLSGTIADNIAFFDPEIDMQRVTRAASAARIHDTIVAIPMNYLAMIGDMGSILSGGQKQRLLLARALYQEPDVLFLDEGTANLDVETEAEIVSLVAGLAITRVIVAHRPAFLEASDRIIQIP</sequence>
<dbReference type="CDD" id="cd02419">
    <property type="entry name" value="Peptidase_C39C"/>
    <property type="match status" value="1"/>
</dbReference>
<evidence type="ECO:0000256" key="2">
    <source>
        <dbReference type="ARBA" id="ARBA00022692"/>
    </source>
</evidence>
<keyword evidence="5 7" id="KW-1133">Transmembrane helix</keyword>
<evidence type="ECO:0000313" key="11">
    <source>
        <dbReference type="EMBL" id="GHA85755.1"/>
    </source>
</evidence>
<evidence type="ECO:0000313" key="12">
    <source>
        <dbReference type="Proteomes" id="UP000634004"/>
    </source>
</evidence>
<dbReference type="InterPro" id="IPR033838">
    <property type="entry name" value="CvaB_peptidase"/>
</dbReference>
<dbReference type="PANTHER" id="PTHR24221:SF606">
    <property type="entry name" value="COLICIN V SECRETION-PROCESSING ATP-BINDING PROTEIN"/>
    <property type="match status" value="1"/>
</dbReference>
<evidence type="ECO:0000259" key="9">
    <source>
        <dbReference type="PROSITE" id="PS50929"/>
    </source>
</evidence>
<reference evidence="11" key="2">
    <citation type="submission" date="2020-09" db="EMBL/GenBank/DDBJ databases">
        <authorList>
            <person name="Sun Q."/>
            <person name="Kim S."/>
        </authorList>
    </citation>
    <scope>NUCLEOTIDE SEQUENCE</scope>
    <source>
        <strain evidence="11">KCTC 32513</strain>
    </source>
</reference>
<dbReference type="Gene3D" id="3.90.70.10">
    <property type="entry name" value="Cysteine proteinases"/>
    <property type="match status" value="1"/>
</dbReference>
<dbReference type="InterPro" id="IPR017871">
    <property type="entry name" value="ABC_transporter-like_CS"/>
</dbReference>
<dbReference type="SMART" id="SM00382">
    <property type="entry name" value="AAA"/>
    <property type="match status" value="1"/>
</dbReference>
<dbReference type="GO" id="GO:0140359">
    <property type="term" value="F:ABC-type transporter activity"/>
    <property type="evidence" value="ECO:0007669"/>
    <property type="project" value="InterPro"/>
</dbReference>
<dbReference type="PROSITE" id="PS50893">
    <property type="entry name" value="ABC_TRANSPORTER_2"/>
    <property type="match status" value="1"/>
</dbReference>
<dbReference type="InterPro" id="IPR003439">
    <property type="entry name" value="ABC_transporter-like_ATP-bd"/>
</dbReference>
<dbReference type="Gene3D" id="3.40.50.300">
    <property type="entry name" value="P-loop containing nucleotide triphosphate hydrolases"/>
    <property type="match status" value="1"/>
</dbReference>
<dbReference type="InterPro" id="IPR039421">
    <property type="entry name" value="Type_1_exporter"/>
</dbReference>
<dbReference type="Proteomes" id="UP000634004">
    <property type="component" value="Unassembled WGS sequence"/>
</dbReference>
<gene>
    <name evidence="11" type="ORF">GCM10009069_06210</name>
</gene>
<feature type="domain" description="ABC transporter" evidence="8">
    <location>
        <begin position="486"/>
        <end position="692"/>
    </location>
</feature>
<dbReference type="InterPro" id="IPR027417">
    <property type="entry name" value="P-loop_NTPase"/>
</dbReference>
<dbReference type="Gene3D" id="1.20.1560.10">
    <property type="entry name" value="ABC transporter type 1, transmembrane domain"/>
    <property type="match status" value="1"/>
</dbReference>
<dbReference type="GO" id="GO:0006508">
    <property type="term" value="P:proteolysis"/>
    <property type="evidence" value="ECO:0007669"/>
    <property type="project" value="InterPro"/>
</dbReference>
<dbReference type="GO" id="GO:0034040">
    <property type="term" value="F:ATPase-coupled lipid transmembrane transporter activity"/>
    <property type="evidence" value="ECO:0007669"/>
    <property type="project" value="TreeGrafter"/>
</dbReference>
<dbReference type="SUPFAM" id="SSF52540">
    <property type="entry name" value="P-loop containing nucleoside triphosphate hydrolases"/>
    <property type="match status" value="1"/>
</dbReference>
<dbReference type="InterPro" id="IPR011527">
    <property type="entry name" value="ABC1_TM_dom"/>
</dbReference>
<dbReference type="Pfam" id="PF00005">
    <property type="entry name" value="ABC_tran"/>
    <property type="match status" value="1"/>
</dbReference>
<keyword evidence="3" id="KW-0547">Nucleotide-binding</keyword>
<feature type="transmembrane region" description="Helical" evidence="7">
    <location>
        <begin position="394"/>
        <end position="413"/>
    </location>
</feature>
<dbReference type="Pfam" id="PF03412">
    <property type="entry name" value="Peptidase_C39"/>
    <property type="match status" value="1"/>
</dbReference>
<feature type="transmembrane region" description="Helical" evidence="7">
    <location>
        <begin position="307"/>
        <end position="327"/>
    </location>
</feature>
<dbReference type="PANTHER" id="PTHR24221">
    <property type="entry name" value="ATP-BINDING CASSETTE SUB-FAMILY B"/>
    <property type="match status" value="1"/>
</dbReference>
<keyword evidence="12" id="KW-1185">Reference proteome</keyword>
<dbReference type="CDD" id="cd18567">
    <property type="entry name" value="ABC_6TM_CvaB_RaxB_like"/>
    <property type="match status" value="1"/>
</dbReference>
<dbReference type="EMBL" id="BMZH01000002">
    <property type="protein sequence ID" value="GHA85755.1"/>
    <property type="molecule type" value="Genomic_DNA"/>
</dbReference>
<dbReference type="GO" id="GO:0008234">
    <property type="term" value="F:cysteine-type peptidase activity"/>
    <property type="evidence" value="ECO:0007669"/>
    <property type="project" value="InterPro"/>
</dbReference>
<feature type="transmembrane region" description="Helical" evidence="7">
    <location>
        <begin position="163"/>
        <end position="185"/>
    </location>
</feature>
<keyword evidence="6 7" id="KW-0472">Membrane</keyword>
<evidence type="ECO:0000256" key="7">
    <source>
        <dbReference type="SAM" id="Phobius"/>
    </source>
</evidence>
<comment type="caution">
    <text evidence="11">The sequence shown here is derived from an EMBL/GenBank/DDBJ whole genome shotgun (WGS) entry which is preliminary data.</text>
</comment>
<dbReference type="GO" id="GO:0005886">
    <property type="term" value="C:plasma membrane"/>
    <property type="evidence" value="ECO:0007669"/>
    <property type="project" value="UniProtKB-SubCell"/>
</dbReference>
<keyword evidence="2 7" id="KW-0812">Transmembrane</keyword>
<dbReference type="PROSITE" id="PS50990">
    <property type="entry name" value="PEPTIDASE_C39"/>
    <property type="match status" value="1"/>
</dbReference>
<organism evidence="11 12">
    <name type="scientific">Algimonas arctica</name>
    <dbReference type="NCBI Taxonomy" id="1479486"/>
    <lineage>
        <taxon>Bacteria</taxon>
        <taxon>Pseudomonadati</taxon>
        <taxon>Pseudomonadota</taxon>
        <taxon>Alphaproteobacteria</taxon>
        <taxon>Maricaulales</taxon>
        <taxon>Robiginitomaculaceae</taxon>
        <taxon>Algimonas</taxon>
    </lineage>
</organism>
<feature type="transmembrane region" description="Helical" evidence="7">
    <location>
        <begin position="205"/>
        <end position="223"/>
    </location>
</feature>
<name>A0A8J3CQE3_9PROT</name>
<feature type="domain" description="ABC transmembrane type-1" evidence="9">
    <location>
        <begin position="168"/>
        <end position="453"/>
    </location>
</feature>
<accession>A0A8J3CQE3</accession>
<proteinExistence type="predicted"/>
<evidence type="ECO:0000259" key="10">
    <source>
        <dbReference type="PROSITE" id="PS50990"/>
    </source>
</evidence>
<dbReference type="InterPro" id="IPR003593">
    <property type="entry name" value="AAA+_ATPase"/>
</dbReference>
<dbReference type="PROSITE" id="PS50929">
    <property type="entry name" value="ABC_TM1F"/>
    <property type="match status" value="1"/>
</dbReference>